<dbReference type="PRINTS" id="PR00726">
    <property type="entry name" value="LEXASERPTASE"/>
</dbReference>
<evidence type="ECO:0000259" key="15">
    <source>
        <dbReference type="Pfam" id="PF00717"/>
    </source>
</evidence>
<evidence type="ECO:0000256" key="4">
    <source>
        <dbReference type="ARBA" id="ARBA00022705"/>
    </source>
</evidence>
<evidence type="ECO:0000256" key="2">
    <source>
        <dbReference type="ARBA" id="ARBA00011738"/>
    </source>
</evidence>
<evidence type="ECO:0000256" key="3">
    <source>
        <dbReference type="ARBA" id="ARBA00022491"/>
    </source>
</evidence>
<evidence type="ECO:0000313" key="18">
    <source>
        <dbReference type="Proteomes" id="UP000182278"/>
    </source>
</evidence>
<feature type="domain" description="LexA repressor DNA-binding" evidence="16">
    <location>
        <begin position="4"/>
        <end position="65"/>
    </location>
</feature>
<dbReference type="HAMAP" id="MF_00015">
    <property type="entry name" value="LexA"/>
    <property type="match status" value="1"/>
</dbReference>
<feature type="active site" description="For autocatalytic cleavage activity" evidence="13">
    <location>
        <position position="139"/>
    </location>
</feature>
<dbReference type="FunFam" id="1.10.10.10:FF:000009">
    <property type="entry name" value="LexA repressor"/>
    <property type="match status" value="1"/>
</dbReference>
<dbReference type="InterPro" id="IPR039418">
    <property type="entry name" value="LexA-like"/>
</dbReference>
<comment type="function">
    <text evidence="13">Represses a number of genes involved in the response to DNA damage (SOS response), including recA and lexA. In the presence of single-stranded DNA, RecA interacts with LexA causing an autocatalytic cleavage which disrupts the DNA-binding part of LexA, leading to derepression of the SOS regulon and eventually DNA repair.</text>
</comment>
<evidence type="ECO:0000256" key="8">
    <source>
        <dbReference type="ARBA" id="ARBA00023015"/>
    </source>
</evidence>
<keyword evidence="6 13" id="KW-0378">Hydrolase</keyword>
<keyword evidence="8 13" id="KW-0805">Transcription regulation</keyword>
<dbReference type="STRING" id="1817893.AUJ66_03635"/>
<evidence type="ECO:0000256" key="7">
    <source>
        <dbReference type="ARBA" id="ARBA00022813"/>
    </source>
</evidence>
<dbReference type="GO" id="GO:0006281">
    <property type="term" value="P:DNA repair"/>
    <property type="evidence" value="ECO:0007669"/>
    <property type="project" value="UniProtKB-UniRule"/>
</dbReference>
<dbReference type="EMBL" id="MNUO01000052">
    <property type="protein sequence ID" value="OIN97332.1"/>
    <property type="molecule type" value="Genomic_DNA"/>
</dbReference>
<dbReference type="SUPFAM" id="SSF51306">
    <property type="entry name" value="LexA/Signal peptidase"/>
    <property type="match status" value="1"/>
</dbReference>
<dbReference type="GO" id="GO:0006508">
    <property type="term" value="P:proteolysis"/>
    <property type="evidence" value="ECO:0007669"/>
    <property type="project" value="InterPro"/>
</dbReference>
<dbReference type="PANTHER" id="PTHR33516:SF2">
    <property type="entry name" value="LEXA REPRESSOR-RELATED"/>
    <property type="match status" value="1"/>
</dbReference>
<keyword evidence="7 13" id="KW-0068">Autocatalytic cleavage</keyword>
<dbReference type="NCBIfam" id="TIGR00498">
    <property type="entry name" value="lexA"/>
    <property type="match status" value="1"/>
</dbReference>
<keyword evidence="9 13" id="KW-0238">DNA-binding</keyword>
<dbReference type="Gene3D" id="2.10.109.10">
    <property type="entry name" value="Umud Fragment, subunit A"/>
    <property type="match status" value="1"/>
</dbReference>
<keyword evidence="11 13" id="KW-0234">DNA repair</keyword>
<dbReference type="EC" id="3.4.21.88" evidence="13"/>
<keyword evidence="12 13" id="KW-0742">SOS response</keyword>
<comment type="caution">
    <text evidence="17">The sequence shown here is derived from an EMBL/GenBank/DDBJ whole genome shotgun (WGS) entry which is preliminary data.</text>
</comment>
<feature type="site" description="Cleavage; by autolysis" evidence="13">
    <location>
        <begin position="103"/>
        <end position="104"/>
    </location>
</feature>
<dbReference type="InterPro" id="IPR036390">
    <property type="entry name" value="WH_DNA-bd_sf"/>
</dbReference>
<dbReference type="InterPro" id="IPR006197">
    <property type="entry name" value="Peptidase_S24_LexA"/>
</dbReference>
<dbReference type="SUPFAM" id="SSF46785">
    <property type="entry name" value="Winged helix' DNA-binding domain"/>
    <property type="match status" value="1"/>
</dbReference>
<dbReference type="CDD" id="cd06529">
    <property type="entry name" value="S24_LexA-like"/>
    <property type="match status" value="1"/>
</dbReference>
<evidence type="ECO:0000313" key="17">
    <source>
        <dbReference type="EMBL" id="OIN97332.1"/>
    </source>
</evidence>
<evidence type="ECO:0000256" key="12">
    <source>
        <dbReference type="ARBA" id="ARBA00023236"/>
    </source>
</evidence>
<keyword evidence="10 13" id="KW-0804">Transcription</keyword>
<dbReference type="GO" id="GO:0045892">
    <property type="term" value="P:negative regulation of DNA-templated transcription"/>
    <property type="evidence" value="ECO:0007669"/>
    <property type="project" value="UniProtKB-UniRule"/>
</dbReference>
<sequence>MNAELTSRQKEILDFIGQSISIHGYPPSLLDIQKKFSFKSPNAAKDHLLALERKGYIKREPHKSRSISLARGVEPSGSYNGLHNGVQNNASAINIPIVGRVAAGEPIFAEQNIEGALAVDNSLIKNSQDIFALRVKGNSMIDSGILDGDYVIVHKQSAPDYNGDTVVVLIDGEATVKKLYKERDGNFRLQPANENLEPIIIDPADKQVWVAGKIKGVIRKF</sequence>
<dbReference type="Proteomes" id="UP000182278">
    <property type="component" value="Unassembled WGS sequence"/>
</dbReference>
<dbReference type="GO" id="GO:0006260">
    <property type="term" value="P:DNA replication"/>
    <property type="evidence" value="ECO:0007669"/>
    <property type="project" value="UniProtKB-UniRule"/>
</dbReference>
<gene>
    <name evidence="13" type="primary">lexA</name>
    <name evidence="17" type="ORF">AUJ66_03635</name>
</gene>
<dbReference type="Gene3D" id="1.10.10.10">
    <property type="entry name" value="Winged helix-like DNA-binding domain superfamily/Winged helix DNA-binding domain"/>
    <property type="match status" value="1"/>
</dbReference>
<name>A0A1J4SFA5_9BACT</name>
<dbReference type="InterPro" id="IPR036286">
    <property type="entry name" value="LexA/Signal_pep-like_sf"/>
</dbReference>
<dbReference type="GO" id="GO:0004252">
    <property type="term" value="F:serine-type endopeptidase activity"/>
    <property type="evidence" value="ECO:0007669"/>
    <property type="project" value="UniProtKB-UniRule"/>
</dbReference>
<keyword evidence="4 13" id="KW-0235">DNA replication</keyword>
<evidence type="ECO:0000256" key="10">
    <source>
        <dbReference type="ARBA" id="ARBA00023163"/>
    </source>
</evidence>
<keyword evidence="5 13" id="KW-0227">DNA damage</keyword>
<dbReference type="InterPro" id="IPR006199">
    <property type="entry name" value="LexA_DNA-bd_dom"/>
</dbReference>
<evidence type="ECO:0000256" key="13">
    <source>
        <dbReference type="HAMAP-Rule" id="MF_00015"/>
    </source>
</evidence>
<dbReference type="InterPro" id="IPR015927">
    <property type="entry name" value="Peptidase_S24_S26A/B/C"/>
</dbReference>
<evidence type="ECO:0000259" key="16">
    <source>
        <dbReference type="Pfam" id="PF01726"/>
    </source>
</evidence>
<evidence type="ECO:0000256" key="1">
    <source>
        <dbReference type="ARBA" id="ARBA00007484"/>
    </source>
</evidence>
<reference evidence="17 18" key="1">
    <citation type="journal article" date="2016" name="Environ. Microbiol.">
        <title>Genomic resolution of a cold subsurface aquifer community provides metabolic insights for novel microbes adapted to high CO concentrations.</title>
        <authorList>
            <person name="Probst A.J."/>
            <person name="Castelle C.J."/>
            <person name="Singh A."/>
            <person name="Brown C.T."/>
            <person name="Anantharaman K."/>
            <person name="Sharon I."/>
            <person name="Hug L.A."/>
            <person name="Burstein D."/>
            <person name="Emerson J.B."/>
            <person name="Thomas B.C."/>
            <person name="Banfield J.F."/>
        </authorList>
    </citation>
    <scope>NUCLEOTIDE SEQUENCE [LARGE SCALE GENOMIC DNA]</scope>
    <source>
        <strain evidence="17">CG1_02_38_46</strain>
    </source>
</reference>
<feature type="active site" description="For autocatalytic cleavage activity" evidence="13">
    <location>
        <position position="177"/>
    </location>
</feature>
<evidence type="ECO:0000256" key="5">
    <source>
        <dbReference type="ARBA" id="ARBA00022763"/>
    </source>
</evidence>
<dbReference type="AlphaFoldDB" id="A0A1J4SFA5"/>
<evidence type="ECO:0000256" key="9">
    <source>
        <dbReference type="ARBA" id="ARBA00023125"/>
    </source>
</evidence>
<comment type="subunit">
    <text evidence="2 13">Homodimer.</text>
</comment>
<evidence type="ECO:0000256" key="6">
    <source>
        <dbReference type="ARBA" id="ARBA00022801"/>
    </source>
</evidence>
<comment type="catalytic activity">
    <reaction evidence="13">
        <text>Hydrolysis of Ala-|-Gly bond in repressor LexA.</text>
        <dbReference type="EC" id="3.4.21.88"/>
    </reaction>
</comment>
<accession>A0A1J4SFA5</accession>
<feature type="domain" description="Peptidase S24/S26A/S26B/S26C" evidence="15">
    <location>
        <begin position="96"/>
        <end position="214"/>
    </location>
</feature>
<evidence type="ECO:0000256" key="14">
    <source>
        <dbReference type="RuleBase" id="RU003991"/>
    </source>
</evidence>
<dbReference type="Pfam" id="PF01726">
    <property type="entry name" value="LexA_DNA_bind"/>
    <property type="match status" value="1"/>
</dbReference>
<dbReference type="Pfam" id="PF00717">
    <property type="entry name" value="Peptidase_S24"/>
    <property type="match status" value="1"/>
</dbReference>
<feature type="DNA-binding region" description="H-T-H motif" evidence="13">
    <location>
        <begin position="29"/>
        <end position="49"/>
    </location>
</feature>
<dbReference type="PANTHER" id="PTHR33516">
    <property type="entry name" value="LEXA REPRESSOR"/>
    <property type="match status" value="1"/>
</dbReference>
<dbReference type="GO" id="GO:0003677">
    <property type="term" value="F:DNA binding"/>
    <property type="evidence" value="ECO:0007669"/>
    <property type="project" value="UniProtKB-UniRule"/>
</dbReference>
<protein>
    <recommendedName>
        <fullName evidence="13">LexA repressor</fullName>
        <ecNumber evidence="13">3.4.21.88</ecNumber>
    </recommendedName>
</protein>
<organism evidence="17 18">
    <name type="scientific">Candidatus Desantisbacteria bacterium CG1_02_38_46</name>
    <dbReference type="NCBI Taxonomy" id="1817893"/>
    <lineage>
        <taxon>Bacteria</taxon>
        <taxon>Candidatus Desantisiibacteriota</taxon>
    </lineage>
</organism>
<dbReference type="InterPro" id="IPR050077">
    <property type="entry name" value="LexA_repressor"/>
</dbReference>
<dbReference type="InterPro" id="IPR006200">
    <property type="entry name" value="LexA"/>
</dbReference>
<keyword evidence="3 13" id="KW-0678">Repressor</keyword>
<comment type="similarity">
    <text evidence="1 13 14">Belongs to the peptidase S24 family.</text>
</comment>
<dbReference type="FunFam" id="2.10.109.10:FF:000001">
    <property type="entry name" value="LexA repressor"/>
    <property type="match status" value="1"/>
</dbReference>
<dbReference type="GO" id="GO:0009432">
    <property type="term" value="P:SOS response"/>
    <property type="evidence" value="ECO:0007669"/>
    <property type="project" value="UniProtKB-UniRule"/>
</dbReference>
<dbReference type="InterPro" id="IPR036388">
    <property type="entry name" value="WH-like_DNA-bd_sf"/>
</dbReference>
<evidence type="ECO:0000256" key="11">
    <source>
        <dbReference type="ARBA" id="ARBA00023204"/>
    </source>
</evidence>
<proteinExistence type="inferred from homology"/>